<dbReference type="PRINTS" id="PR01011">
    <property type="entry name" value="GLUTPROXDASE"/>
</dbReference>
<dbReference type="PROSITE" id="PS00763">
    <property type="entry name" value="GLUTATHIONE_PEROXID_2"/>
    <property type="match status" value="1"/>
</dbReference>
<keyword evidence="7" id="KW-1185">Reference proteome</keyword>
<comment type="similarity">
    <text evidence="1 4">Belongs to the glutathione peroxidase family.</text>
</comment>
<dbReference type="SUPFAM" id="SSF52833">
    <property type="entry name" value="Thioredoxin-like"/>
    <property type="match status" value="1"/>
</dbReference>
<accession>A0ABW0N742</accession>
<evidence type="ECO:0000256" key="1">
    <source>
        <dbReference type="ARBA" id="ARBA00006926"/>
    </source>
</evidence>
<dbReference type="PROSITE" id="PS00460">
    <property type="entry name" value="GLUTATHIONE_PEROXID_1"/>
    <property type="match status" value="1"/>
</dbReference>
<dbReference type="Pfam" id="PF00255">
    <property type="entry name" value="GSHPx"/>
    <property type="match status" value="1"/>
</dbReference>
<feature type="domain" description="Thioredoxin" evidence="5">
    <location>
        <begin position="1"/>
        <end position="162"/>
    </location>
</feature>
<evidence type="ECO:0000313" key="7">
    <source>
        <dbReference type="Proteomes" id="UP001596037"/>
    </source>
</evidence>
<organism evidence="6 7">
    <name type="scientific">Caenimonas terrae</name>
    <dbReference type="NCBI Taxonomy" id="696074"/>
    <lineage>
        <taxon>Bacteria</taxon>
        <taxon>Pseudomonadati</taxon>
        <taxon>Pseudomonadota</taxon>
        <taxon>Betaproteobacteria</taxon>
        <taxon>Burkholderiales</taxon>
        <taxon>Comamonadaceae</taxon>
        <taxon>Caenimonas</taxon>
    </lineage>
</organism>
<keyword evidence="3 4" id="KW-0560">Oxidoreductase</keyword>
<evidence type="ECO:0000256" key="3">
    <source>
        <dbReference type="ARBA" id="ARBA00023002"/>
    </source>
</evidence>
<dbReference type="CDD" id="cd00340">
    <property type="entry name" value="GSH_Peroxidase"/>
    <property type="match status" value="1"/>
</dbReference>
<proteinExistence type="inferred from homology"/>
<dbReference type="PROSITE" id="PS51352">
    <property type="entry name" value="THIOREDOXIN_2"/>
    <property type="match status" value="1"/>
</dbReference>
<reference evidence="7" key="1">
    <citation type="journal article" date="2019" name="Int. J. Syst. Evol. Microbiol.">
        <title>The Global Catalogue of Microorganisms (GCM) 10K type strain sequencing project: providing services to taxonomists for standard genome sequencing and annotation.</title>
        <authorList>
            <consortium name="The Broad Institute Genomics Platform"/>
            <consortium name="The Broad Institute Genome Sequencing Center for Infectious Disease"/>
            <person name="Wu L."/>
            <person name="Ma J."/>
        </authorList>
    </citation>
    <scope>NUCLEOTIDE SEQUENCE [LARGE SCALE GENOMIC DNA]</scope>
    <source>
        <strain evidence="7">CCUG 57401</strain>
    </source>
</reference>
<dbReference type="Gene3D" id="3.40.30.10">
    <property type="entry name" value="Glutaredoxin"/>
    <property type="match status" value="1"/>
</dbReference>
<dbReference type="GO" id="GO:0004601">
    <property type="term" value="F:peroxidase activity"/>
    <property type="evidence" value="ECO:0007669"/>
    <property type="project" value="UniProtKB-KW"/>
</dbReference>
<comment type="caution">
    <text evidence="6">The sequence shown here is derived from an EMBL/GenBank/DDBJ whole genome shotgun (WGS) entry which is preliminary data.</text>
</comment>
<dbReference type="Proteomes" id="UP001596037">
    <property type="component" value="Unassembled WGS sequence"/>
</dbReference>
<dbReference type="InterPro" id="IPR029760">
    <property type="entry name" value="GPX_CS"/>
</dbReference>
<dbReference type="InterPro" id="IPR029759">
    <property type="entry name" value="GPX_AS"/>
</dbReference>
<dbReference type="PROSITE" id="PS51355">
    <property type="entry name" value="GLUTATHIONE_PEROXID_3"/>
    <property type="match status" value="1"/>
</dbReference>
<protein>
    <recommendedName>
        <fullName evidence="4">Glutathione peroxidase</fullName>
    </recommendedName>
</protein>
<dbReference type="InterPro" id="IPR036249">
    <property type="entry name" value="Thioredoxin-like_sf"/>
</dbReference>
<evidence type="ECO:0000313" key="6">
    <source>
        <dbReference type="EMBL" id="MFC5496490.1"/>
    </source>
</evidence>
<keyword evidence="2 4" id="KW-0575">Peroxidase</keyword>
<evidence type="ECO:0000256" key="4">
    <source>
        <dbReference type="RuleBase" id="RU000499"/>
    </source>
</evidence>
<dbReference type="InterPro" id="IPR013766">
    <property type="entry name" value="Thioredoxin_domain"/>
</dbReference>
<dbReference type="PANTHER" id="PTHR11592">
    <property type="entry name" value="GLUTATHIONE PEROXIDASE"/>
    <property type="match status" value="1"/>
</dbReference>
<gene>
    <name evidence="6" type="ORF">ACFPOE_03010</name>
</gene>
<dbReference type="EMBL" id="JBHSMF010000002">
    <property type="protein sequence ID" value="MFC5496490.1"/>
    <property type="molecule type" value="Genomic_DNA"/>
</dbReference>
<dbReference type="InterPro" id="IPR000889">
    <property type="entry name" value="Glutathione_peroxidase"/>
</dbReference>
<dbReference type="PIRSF" id="PIRSF000303">
    <property type="entry name" value="Glutathion_perox"/>
    <property type="match status" value="1"/>
</dbReference>
<evidence type="ECO:0000259" key="5">
    <source>
        <dbReference type="PROSITE" id="PS51352"/>
    </source>
</evidence>
<sequence length="162" mass="17385">MTTAHDFVAHSIDGRTVPLKEFAGKVLLVVNTASACGFTPQFAGLEELHKAYGPQGLAVIGFPCNQFGSQDPGSNDEIAQFCQLNYGVSFPMMAKVDVNGPAADPLFEWLRTEAPGLLGSKAIKWNFTKFLVGKDGRVIRRYAPLDKPESLKGDIEAALAAA</sequence>
<dbReference type="PANTHER" id="PTHR11592:SF78">
    <property type="entry name" value="GLUTATHIONE PEROXIDASE"/>
    <property type="match status" value="1"/>
</dbReference>
<dbReference type="RefSeq" id="WP_376848508.1">
    <property type="nucleotide sequence ID" value="NZ_JBHSMF010000002.1"/>
</dbReference>
<name>A0ABW0N742_9BURK</name>
<evidence type="ECO:0000256" key="2">
    <source>
        <dbReference type="ARBA" id="ARBA00022559"/>
    </source>
</evidence>